<evidence type="ECO:0000313" key="1">
    <source>
        <dbReference type="EMBL" id="ASJ22315.1"/>
    </source>
</evidence>
<dbReference type="AlphaFoldDB" id="A0AAC9TU44"/>
<proteinExistence type="predicted"/>
<organism evidence="1 2">
    <name type="scientific">Brachyspira hampsonii</name>
    <dbReference type="NCBI Taxonomy" id="1287055"/>
    <lineage>
        <taxon>Bacteria</taxon>
        <taxon>Pseudomonadati</taxon>
        <taxon>Spirochaetota</taxon>
        <taxon>Spirochaetia</taxon>
        <taxon>Brachyspirales</taxon>
        <taxon>Brachyspiraceae</taxon>
        <taxon>Brachyspira</taxon>
    </lineage>
</organism>
<dbReference type="EMBL" id="CP019914">
    <property type="protein sequence ID" value="ASJ22315.1"/>
    <property type="molecule type" value="Genomic_DNA"/>
</dbReference>
<protein>
    <submittedName>
        <fullName evidence="1">Uncharacterized protein</fullName>
    </submittedName>
</protein>
<sequence length="142" mass="17171">MKKILLFLLLIFNSTIFGQENIPKYSFNYSDKKKEYYEEIDNPVLFTIGSFIINAKSKMYYSYYIHIFMDPLRPHDFRESDIEAYEECIKYTEFCLKNISVEIELGTTFYYIKNIMMDEFGITIYIELEDIIDYPYSEDFDI</sequence>
<gene>
    <name evidence="1" type="ORF">BHAMNSH16_11960</name>
</gene>
<accession>A0AAC9TU44</accession>
<keyword evidence="2" id="KW-1185">Reference proteome</keyword>
<dbReference type="KEGG" id="bhp:BHAMNSH16_11960"/>
<reference evidence="1 2" key="1">
    <citation type="submission" date="2017-02" db="EMBL/GenBank/DDBJ databases">
        <title>Complete genome sequence of Brachyspira hampsonii genomovar I strain NSH-16 (ATCC BAA-2463).</title>
        <authorList>
            <person name="Mirajkar N.S."/>
            <person name="Gebhart C.J."/>
        </authorList>
    </citation>
    <scope>NUCLEOTIDE SEQUENCE [LARGE SCALE GENOMIC DNA]</scope>
    <source>
        <strain evidence="1 2">NSH-16</strain>
    </source>
</reference>
<name>A0AAC9TU44_9SPIR</name>
<evidence type="ECO:0000313" key="2">
    <source>
        <dbReference type="Proteomes" id="UP000264880"/>
    </source>
</evidence>
<dbReference type="Proteomes" id="UP000264880">
    <property type="component" value="Chromosome"/>
</dbReference>
<dbReference type="RefSeq" id="WP_069731510.1">
    <property type="nucleotide sequence ID" value="NZ_CP019914.1"/>
</dbReference>